<proteinExistence type="predicted"/>
<name>A0ABR7Q2Z1_9BURK</name>
<keyword evidence="2" id="KW-1185">Reference proteome</keyword>
<organism evidence="1 2">
    <name type="scientific">Paraburkholderia podalyriae</name>
    <dbReference type="NCBI Taxonomy" id="1938811"/>
    <lineage>
        <taxon>Bacteria</taxon>
        <taxon>Pseudomonadati</taxon>
        <taxon>Pseudomonadota</taxon>
        <taxon>Betaproteobacteria</taxon>
        <taxon>Burkholderiales</taxon>
        <taxon>Burkholderiaceae</taxon>
        <taxon>Paraburkholderia</taxon>
    </lineage>
</organism>
<sequence length="101" mass="11438">MDTHKFVLALEGEGMDPDQAAIIAHEIYAIYAHSGLGGVYKPVDYGDLEMLRAKADLVRAEKEARLQALLAMRADDAVQQAYWMGEMKRIEGERRKRGFIR</sequence>
<gene>
    <name evidence="1" type="ORF">F6X42_43470</name>
</gene>
<protein>
    <submittedName>
        <fullName evidence="1">Uncharacterized protein</fullName>
    </submittedName>
</protein>
<evidence type="ECO:0000313" key="2">
    <source>
        <dbReference type="Proteomes" id="UP000736373"/>
    </source>
</evidence>
<evidence type="ECO:0000313" key="1">
    <source>
        <dbReference type="EMBL" id="MBC8752925.1"/>
    </source>
</evidence>
<reference evidence="1 2" key="1">
    <citation type="submission" date="2019-09" db="EMBL/GenBank/DDBJ databases">
        <title>Paraburkholderia podalyriae sp. nov., A South African Podalyria-associated rhizobium.</title>
        <authorList>
            <person name="Mavima L."/>
            <person name="Beukes C.W."/>
            <person name="Palmer M."/>
            <person name="De Meyer S.E."/>
            <person name="James E.K."/>
            <person name="Maluk M."/>
            <person name="Avontuur J.R."/>
            <person name="Chan W.Y."/>
            <person name="Venter S.N."/>
            <person name="Steenkamp E.T."/>
        </authorList>
    </citation>
    <scope>NUCLEOTIDE SEQUENCE [LARGE SCALE GENOMIC DNA]</scope>
    <source>
        <strain evidence="1 2">WC7.3b</strain>
    </source>
</reference>
<dbReference type="RefSeq" id="WP_187639737.1">
    <property type="nucleotide sequence ID" value="NZ_VZQQ01000223.1"/>
</dbReference>
<dbReference type="Proteomes" id="UP000736373">
    <property type="component" value="Unassembled WGS sequence"/>
</dbReference>
<dbReference type="EMBL" id="VZQQ01000223">
    <property type="protein sequence ID" value="MBC8752925.1"/>
    <property type="molecule type" value="Genomic_DNA"/>
</dbReference>
<accession>A0ABR7Q2Z1</accession>
<comment type="caution">
    <text evidence="1">The sequence shown here is derived from an EMBL/GenBank/DDBJ whole genome shotgun (WGS) entry which is preliminary data.</text>
</comment>